<reference evidence="9" key="1">
    <citation type="submission" date="2023-08" db="EMBL/GenBank/DDBJ databases">
        <authorList>
            <person name="Audoor S."/>
            <person name="Bilcke G."/>
        </authorList>
    </citation>
    <scope>NUCLEOTIDE SEQUENCE</scope>
</reference>
<organism evidence="9 10">
    <name type="scientific">Cylindrotheca closterium</name>
    <dbReference type="NCBI Taxonomy" id="2856"/>
    <lineage>
        <taxon>Eukaryota</taxon>
        <taxon>Sar</taxon>
        <taxon>Stramenopiles</taxon>
        <taxon>Ochrophyta</taxon>
        <taxon>Bacillariophyta</taxon>
        <taxon>Bacillariophyceae</taxon>
        <taxon>Bacillariophycidae</taxon>
        <taxon>Bacillariales</taxon>
        <taxon>Bacillariaceae</taxon>
        <taxon>Cylindrotheca</taxon>
    </lineage>
</organism>
<evidence type="ECO:0000256" key="4">
    <source>
        <dbReference type="ARBA" id="ARBA00023002"/>
    </source>
</evidence>
<evidence type="ECO:0000256" key="7">
    <source>
        <dbReference type="SAM" id="SignalP"/>
    </source>
</evidence>
<dbReference type="GO" id="GO:0031418">
    <property type="term" value="F:L-ascorbic acid binding"/>
    <property type="evidence" value="ECO:0007669"/>
    <property type="project" value="InterPro"/>
</dbReference>
<dbReference type="SMART" id="SM00702">
    <property type="entry name" value="P4Hc"/>
    <property type="match status" value="1"/>
</dbReference>
<evidence type="ECO:0000256" key="6">
    <source>
        <dbReference type="SAM" id="MobiDB-lite"/>
    </source>
</evidence>
<keyword evidence="10" id="KW-1185">Reference proteome</keyword>
<dbReference type="InterPro" id="IPR006620">
    <property type="entry name" value="Pro_4_hyd_alph"/>
</dbReference>
<dbReference type="PROSITE" id="PS51471">
    <property type="entry name" value="FE2OG_OXY"/>
    <property type="match status" value="1"/>
</dbReference>
<feature type="domain" description="Fe2OG dioxygenase" evidence="8">
    <location>
        <begin position="226"/>
        <end position="343"/>
    </location>
</feature>
<dbReference type="GO" id="GO:0005506">
    <property type="term" value="F:iron ion binding"/>
    <property type="evidence" value="ECO:0007669"/>
    <property type="project" value="InterPro"/>
</dbReference>
<sequence>MERLNPIFPILCLLSLTQDAASFNPSSLTNHHNRQSQLHPPTRTSTPRYVSTGAMVGPRMPIDEEYPGIQQVHKNPDIFVIEDFLDRASCADIVEKAKEKNLERSPVAYAGWTEDFRDLVELAAKGPVVWLALITAWVQVKDSANANQVSLVLQALQNYAGIFLLAVTGIAAFTYSRAEGLKSLRTSTSTTLDDMSEKENGATKFVQNAAKLLGTPSNNPQQEAALFEAPTVIRYEPEQVLAPHFDANRSADTEDANRGGQTLATLIVYLNDVPRGGLTRFGKLPPIADSNEAGEDKLTVRPKMGDALLFFPADAMGQFDERTEHEGCAAVDEKWIARIWRHKNRVPPPFGLSESSLDCI</sequence>
<comment type="caution">
    <text evidence="9">The sequence shown here is derived from an EMBL/GenBank/DDBJ whole genome shotgun (WGS) entry which is preliminary data.</text>
</comment>
<dbReference type="InterPro" id="IPR044862">
    <property type="entry name" value="Pro_4_hyd_alph_FE2OG_OXY"/>
</dbReference>
<feature type="chain" id="PRO_5041969324" description="Fe2OG dioxygenase domain-containing protein" evidence="7">
    <location>
        <begin position="23"/>
        <end position="360"/>
    </location>
</feature>
<feature type="signal peptide" evidence="7">
    <location>
        <begin position="1"/>
        <end position="22"/>
    </location>
</feature>
<keyword evidence="5" id="KW-0408">Iron</keyword>
<dbReference type="GO" id="GO:0004656">
    <property type="term" value="F:procollagen-proline 4-dioxygenase activity"/>
    <property type="evidence" value="ECO:0007669"/>
    <property type="project" value="TreeGrafter"/>
</dbReference>
<keyword evidence="2" id="KW-0479">Metal-binding</keyword>
<evidence type="ECO:0000256" key="3">
    <source>
        <dbReference type="ARBA" id="ARBA00022964"/>
    </source>
</evidence>
<dbReference type="InterPro" id="IPR045054">
    <property type="entry name" value="P4HA-like"/>
</dbReference>
<accession>A0AAD2FDK2</accession>
<proteinExistence type="predicted"/>
<evidence type="ECO:0000256" key="2">
    <source>
        <dbReference type="ARBA" id="ARBA00022723"/>
    </source>
</evidence>
<name>A0AAD2FDK2_9STRA</name>
<dbReference type="EMBL" id="CAKOGP040000113">
    <property type="protein sequence ID" value="CAJ1930753.1"/>
    <property type="molecule type" value="Genomic_DNA"/>
</dbReference>
<feature type="region of interest" description="Disordered" evidence="6">
    <location>
        <begin position="25"/>
        <end position="49"/>
    </location>
</feature>
<dbReference type="PANTHER" id="PTHR10869:SF226">
    <property type="entry name" value="PROLYL 4-HYDROXYLASE ALPHA SUBUNIT DOMAIN-CONTAINING PROTEIN"/>
    <property type="match status" value="1"/>
</dbReference>
<dbReference type="Pfam" id="PF13640">
    <property type="entry name" value="2OG-FeII_Oxy_3"/>
    <property type="match status" value="1"/>
</dbReference>
<dbReference type="GO" id="GO:0005783">
    <property type="term" value="C:endoplasmic reticulum"/>
    <property type="evidence" value="ECO:0007669"/>
    <property type="project" value="TreeGrafter"/>
</dbReference>
<dbReference type="Proteomes" id="UP001295423">
    <property type="component" value="Unassembled WGS sequence"/>
</dbReference>
<dbReference type="AlphaFoldDB" id="A0AAD2FDK2"/>
<keyword evidence="7" id="KW-0732">Signal</keyword>
<dbReference type="InterPro" id="IPR005123">
    <property type="entry name" value="Oxoglu/Fe-dep_dioxygenase_dom"/>
</dbReference>
<comment type="cofactor">
    <cofactor evidence="1">
        <name>L-ascorbate</name>
        <dbReference type="ChEBI" id="CHEBI:38290"/>
    </cofactor>
</comment>
<keyword evidence="4" id="KW-0560">Oxidoreductase</keyword>
<gene>
    <name evidence="9" type="ORF">CYCCA115_LOCUS2070</name>
</gene>
<evidence type="ECO:0000313" key="10">
    <source>
        <dbReference type="Proteomes" id="UP001295423"/>
    </source>
</evidence>
<evidence type="ECO:0000313" key="9">
    <source>
        <dbReference type="EMBL" id="CAJ1930753.1"/>
    </source>
</evidence>
<evidence type="ECO:0000259" key="8">
    <source>
        <dbReference type="PROSITE" id="PS51471"/>
    </source>
</evidence>
<evidence type="ECO:0000256" key="1">
    <source>
        <dbReference type="ARBA" id="ARBA00001961"/>
    </source>
</evidence>
<keyword evidence="3" id="KW-0223">Dioxygenase</keyword>
<dbReference type="PANTHER" id="PTHR10869">
    <property type="entry name" value="PROLYL 4-HYDROXYLASE ALPHA SUBUNIT"/>
    <property type="match status" value="1"/>
</dbReference>
<protein>
    <recommendedName>
        <fullName evidence="8">Fe2OG dioxygenase domain-containing protein</fullName>
    </recommendedName>
</protein>
<dbReference type="Gene3D" id="2.60.120.620">
    <property type="entry name" value="q2cbj1_9rhob like domain"/>
    <property type="match status" value="1"/>
</dbReference>
<evidence type="ECO:0000256" key="5">
    <source>
        <dbReference type="ARBA" id="ARBA00023004"/>
    </source>
</evidence>